<sequence length="143" mass="16064">MLSSFHSQTSTHLHYISRKPCPSHSNLRVIAKFPNQSPKWGPQLRRPLLHLFNRKIIHHHRPIQTPIHHRRHSEWQRVGPGWRNHLQALLQAEASPTLGLPAGLCTNLGIGGQITKGAYGPMMRNHGLADDNVIDARIVDASG</sequence>
<dbReference type="EMBL" id="BMAC01002392">
    <property type="protein sequence ID" value="GFQ07966.1"/>
    <property type="molecule type" value="Genomic_DNA"/>
</dbReference>
<accession>A0A830DMI3</accession>
<comment type="caution">
    <text evidence="1">The sequence shown here is derived from an EMBL/GenBank/DDBJ whole genome shotgun (WGS) entry which is preliminary data.</text>
</comment>
<dbReference type="SUPFAM" id="SSF56176">
    <property type="entry name" value="FAD-binding/transporter-associated domain-like"/>
    <property type="match status" value="1"/>
</dbReference>
<evidence type="ECO:0000313" key="1">
    <source>
        <dbReference type="EMBL" id="GFQ07966.1"/>
    </source>
</evidence>
<dbReference type="Proteomes" id="UP000653305">
    <property type="component" value="Unassembled WGS sequence"/>
</dbReference>
<proteinExistence type="predicted"/>
<protein>
    <submittedName>
        <fullName evidence="1">Cannabidiolic acid synthase-like 1</fullName>
    </submittedName>
</protein>
<dbReference type="OrthoDB" id="407275at2759"/>
<dbReference type="InterPro" id="IPR016169">
    <property type="entry name" value="FAD-bd_PCMH_sub2"/>
</dbReference>
<dbReference type="Gene3D" id="3.30.465.10">
    <property type="match status" value="1"/>
</dbReference>
<reference evidence="1" key="1">
    <citation type="submission" date="2020-07" db="EMBL/GenBank/DDBJ databases">
        <title>Ethylene signaling mediates host invasion by parasitic plants.</title>
        <authorList>
            <person name="Yoshida S."/>
        </authorList>
    </citation>
    <scope>NUCLEOTIDE SEQUENCE</scope>
    <source>
        <strain evidence="1">Okayama</strain>
    </source>
</reference>
<dbReference type="AlphaFoldDB" id="A0A830DMI3"/>
<name>A0A830DMI3_9LAMI</name>
<dbReference type="GO" id="GO:0050660">
    <property type="term" value="F:flavin adenine dinucleotide binding"/>
    <property type="evidence" value="ECO:0007669"/>
    <property type="project" value="InterPro"/>
</dbReference>
<keyword evidence="2" id="KW-1185">Reference proteome</keyword>
<evidence type="ECO:0000313" key="2">
    <source>
        <dbReference type="Proteomes" id="UP000653305"/>
    </source>
</evidence>
<organism evidence="1 2">
    <name type="scientific">Phtheirospermum japonicum</name>
    <dbReference type="NCBI Taxonomy" id="374723"/>
    <lineage>
        <taxon>Eukaryota</taxon>
        <taxon>Viridiplantae</taxon>
        <taxon>Streptophyta</taxon>
        <taxon>Embryophyta</taxon>
        <taxon>Tracheophyta</taxon>
        <taxon>Spermatophyta</taxon>
        <taxon>Magnoliopsida</taxon>
        <taxon>eudicotyledons</taxon>
        <taxon>Gunneridae</taxon>
        <taxon>Pentapetalae</taxon>
        <taxon>asterids</taxon>
        <taxon>lamiids</taxon>
        <taxon>Lamiales</taxon>
        <taxon>Orobanchaceae</taxon>
        <taxon>Orobanchaceae incertae sedis</taxon>
        <taxon>Phtheirospermum</taxon>
    </lineage>
</organism>
<dbReference type="PANTHER" id="PTHR32448">
    <property type="entry name" value="OS08G0158400 PROTEIN"/>
    <property type="match status" value="1"/>
</dbReference>
<gene>
    <name evidence="1" type="ORF">PHJA_002940600</name>
</gene>
<dbReference type="InterPro" id="IPR036318">
    <property type="entry name" value="FAD-bd_PCMH-like_sf"/>
</dbReference>